<reference evidence="4 5" key="1">
    <citation type="journal article" date="2019" name="Int. J. Syst. Evol. Microbiol.">
        <title>The Global Catalogue of Microorganisms (GCM) 10K type strain sequencing project: providing services to taxonomists for standard genome sequencing and annotation.</title>
        <authorList>
            <consortium name="The Broad Institute Genomics Platform"/>
            <consortium name="The Broad Institute Genome Sequencing Center for Infectious Disease"/>
            <person name="Wu L."/>
            <person name="Ma J."/>
        </authorList>
    </citation>
    <scope>NUCLEOTIDE SEQUENCE [LARGE SCALE GENOMIC DNA]</scope>
    <source>
        <strain evidence="4 5">JCM 15503</strain>
    </source>
</reference>
<evidence type="ECO:0000256" key="2">
    <source>
        <dbReference type="HAMAP-Rule" id="MF_00048"/>
    </source>
</evidence>
<dbReference type="PANTHER" id="PTHR34039:SF1">
    <property type="entry name" value="UPF0102 PROTEIN YRAN"/>
    <property type="match status" value="1"/>
</dbReference>
<accession>A0ABN1JPB0</accession>
<dbReference type="SUPFAM" id="SSF52980">
    <property type="entry name" value="Restriction endonuclease-like"/>
    <property type="match status" value="1"/>
</dbReference>
<evidence type="ECO:0000256" key="3">
    <source>
        <dbReference type="SAM" id="SignalP"/>
    </source>
</evidence>
<evidence type="ECO:0000313" key="5">
    <source>
        <dbReference type="Proteomes" id="UP001500279"/>
    </source>
</evidence>
<dbReference type="InterPro" id="IPR011335">
    <property type="entry name" value="Restrct_endonuc-II-like"/>
</dbReference>
<feature type="chain" id="PRO_5046532009" description="UPF0102 protein GCM10009107_08930" evidence="3">
    <location>
        <begin position="23"/>
        <end position="174"/>
    </location>
</feature>
<dbReference type="NCBIfam" id="TIGR00252">
    <property type="entry name" value="YraN family protein"/>
    <property type="match status" value="1"/>
</dbReference>
<gene>
    <name evidence="4" type="ORF">GCM10009107_08930</name>
</gene>
<dbReference type="InterPro" id="IPR011856">
    <property type="entry name" value="tRNA_endonuc-like_dom_sf"/>
</dbReference>
<name>A0ABN1JPB0_9BURK</name>
<dbReference type="InterPro" id="IPR003509">
    <property type="entry name" value="UPF0102_YraN-like"/>
</dbReference>
<keyword evidence="5" id="KW-1185">Reference proteome</keyword>
<keyword evidence="3" id="KW-0732">Signal</keyword>
<dbReference type="NCBIfam" id="NF009150">
    <property type="entry name" value="PRK12497.1-3"/>
    <property type="match status" value="1"/>
</dbReference>
<comment type="similarity">
    <text evidence="1 2">Belongs to the UPF0102 family.</text>
</comment>
<dbReference type="PANTHER" id="PTHR34039">
    <property type="entry name" value="UPF0102 PROTEIN YRAN"/>
    <property type="match status" value="1"/>
</dbReference>
<dbReference type="HAMAP" id="MF_00048">
    <property type="entry name" value="UPF0102"/>
    <property type="match status" value="1"/>
</dbReference>
<dbReference type="Gene3D" id="3.40.1350.10">
    <property type="match status" value="1"/>
</dbReference>
<sequence length="174" mass="18687">MGVATTYSVLAGKLWLPAAAAAACSKWAEEEEADMGLWKRAAVAVPAAAAVGTEGEVPAGMQAEDQALAHLQRHGLKLVERNYRLARGPSRRAGEIDLILRDRDGTLVFVEVRARRGSAHGGAAASVTRSKQQKLIYAARAYLMQFATLPPCRFDVVAIDDGRIEWLKAAFDAA</sequence>
<protein>
    <recommendedName>
        <fullName evidence="2">UPF0102 protein GCM10009107_08930</fullName>
    </recommendedName>
</protein>
<dbReference type="Pfam" id="PF02021">
    <property type="entry name" value="UPF0102"/>
    <property type="match status" value="1"/>
</dbReference>
<proteinExistence type="inferred from homology"/>
<organism evidence="4 5">
    <name type="scientific">Ideonella azotifigens</name>
    <dbReference type="NCBI Taxonomy" id="513160"/>
    <lineage>
        <taxon>Bacteria</taxon>
        <taxon>Pseudomonadati</taxon>
        <taxon>Pseudomonadota</taxon>
        <taxon>Betaproteobacteria</taxon>
        <taxon>Burkholderiales</taxon>
        <taxon>Sphaerotilaceae</taxon>
        <taxon>Ideonella</taxon>
    </lineage>
</organism>
<comment type="caution">
    <text evidence="4">The sequence shown here is derived from an EMBL/GenBank/DDBJ whole genome shotgun (WGS) entry which is preliminary data.</text>
</comment>
<dbReference type="EMBL" id="BAAAEW010000004">
    <property type="protein sequence ID" value="GAA0743908.1"/>
    <property type="molecule type" value="Genomic_DNA"/>
</dbReference>
<evidence type="ECO:0000256" key="1">
    <source>
        <dbReference type="ARBA" id="ARBA00006738"/>
    </source>
</evidence>
<dbReference type="Proteomes" id="UP001500279">
    <property type="component" value="Unassembled WGS sequence"/>
</dbReference>
<evidence type="ECO:0000313" key="4">
    <source>
        <dbReference type="EMBL" id="GAA0743908.1"/>
    </source>
</evidence>
<feature type="signal peptide" evidence="3">
    <location>
        <begin position="1"/>
        <end position="22"/>
    </location>
</feature>